<feature type="compositionally biased region" description="Basic and acidic residues" evidence="1">
    <location>
        <begin position="234"/>
        <end position="248"/>
    </location>
</feature>
<proteinExistence type="predicted"/>
<feature type="compositionally biased region" description="Polar residues" evidence="1">
    <location>
        <begin position="457"/>
        <end position="470"/>
    </location>
</feature>
<comment type="caution">
    <text evidence="4">The sequence shown here is derived from an EMBL/GenBank/DDBJ whole genome shotgun (WGS) entry which is preliminary data.</text>
</comment>
<reference evidence="4 5" key="1">
    <citation type="journal article" date="2021" name="Elife">
        <title>Chloroplast acquisition without the gene transfer in kleptoplastic sea slugs, Plakobranchus ocellatus.</title>
        <authorList>
            <person name="Maeda T."/>
            <person name="Takahashi S."/>
            <person name="Yoshida T."/>
            <person name="Shimamura S."/>
            <person name="Takaki Y."/>
            <person name="Nagai Y."/>
            <person name="Toyoda A."/>
            <person name="Suzuki Y."/>
            <person name="Arimoto A."/>
            <person name="Ishii H."/>
            <person name="Satoh N."/>
            <person name="Nishiyama T."/>
            <person name="Hasebe M."/>
            <person name="Maruyama T."/>
            <person name="Minagawa J."/>
            <person name="Obokata J."/>
            <person name="Shigenobu S."/>
        </authorList>
    </citation>
    <scope>NUCLEOTIDE SEQUENCE [LARGE SCALE GENOMIC DNA]</scope>
</reference>
<feature type="region of interest" description="Disordered" evidence="1">
    <location>
        <begin position="457"/>
        <end position="589"/>
    </location>
</feature>
<feature type="compositionally biased region" description="Basic and acidic residues" evidence="1">
    <location>
        <begin position="200"/>
        <end position="212"/>
    </location>
</feature>
<feature type="transmembrane region" description="Helical" evidence="2">
    <location>
        <begin position="291"/>
        <end position="314"/>
    </location>
</feature>
<evidence type="ECO:0000313" key="4">
    <source>
        <dbReference type="EMBL" id="GFO07940.1"/>
    </source>
</evidence>
<evidence type="ECO:0000256" key="3">
    <source>
        <dbReference type="SAM" id="SignalP"/>
    </source>
</evidence>
<feature type="compositionally biased region" description="Polar residues" evidence="1">
    <location>
        <begin position="411"/>
        <end position="420"/>
    </location>
</feature>
<dbReference type="EMBL" id="BLXT01003924">
    <property type="protein sequence ID" value="GFO07940.1"/>
    <property type="molecule type" value="Genomic_DNA"/>
</dbReference>
<accession>A0AAV4AKQ2</accession>
<feature type="region of interest" description="Disordered" evidence="1">
    <location>
        <begin position="383"/>
        <end position="426"/>
    </location>
</feature>
<keyword evidence="2" id="KW-1133">Transmembrane helix</keyword>
<evidence type="ECO:0000313" key="5">
    <source>
        <dbReference type="Proteomes" id="UP000735302"/>
    </source>
</evidence>
<keyword evidence="2" id="KW-0812">Transmembrane</keyword>
<name>A0AAV4AKQ2_9GAST</name>
<organism evidence="4 5">
    <name type="scientific">Plakobranchus ocellatus</name>
    <dbReference type="NCBI Taxonomy" id="259542"/>
    <lineage>
        <taxon>Eukaryota</taxon>
        <taxon>Metazoa</taxon>
        <taxon>Spiralia</taxon>
        <taxon>Lophotrochozoa</taxon>
        <taxon>Mollusca</taxon>
        <taxon>Gastropoda</taxon>
        <taxon>Heterobranchia</taxon>
        <taxon>Euthyneura</taxon>
        <taxon>Panpulmonata</taxon>
        <taxon>Sacoglossa</taxon>
        <taxon>Placobranchoidea</taxon>
        <taxon>Plakobranchidae</taxon>
        <taxon>Plakobranchus</taxon>
    </lineage>
</organism>
<feature type="chain" id="PRO_5043988419" evidence="3">
    <location>
        <begin position="29"/>
        <end position="589"/>
    </location>
</feature>
<feature type="signal peptide" evidence="3">
    <location>
        <begin position="1"/>
        <end position="28"/>
    </location>
</feature>
<keyword evidence="5" id="KW-1185">Reference proteome</keyword>
<evidence type="ECO:0000256" key="2">
    <source>
        <dbReference type="SAM" id="Phobius"/>
    </source>
</evidence>
<dbReference type="AlphaFoldDB" id="A0AAV4AKQ2"/>
<keyword evidence="3" id="KW-0732">Signal</keyword>
<gene>
    <name evidence="4" type="ORF">PoB_003444500</name>
</gene>
<evidence type="ECO:0000256" key="1">
    <source>
        <dbReference type="SAM" id="MobiDB-lite"/>
    </source>
</evidence>
<keyword evidence="2" id="KW-0472">Membrane</keyword>
<protein>
    <submittedName>
        <fullName evidence="4">Uncharacterized protein</fullName>
    </submittedName>
</protein>
<sequence>MSLKFSPSPVKIPLFLIFLVISHHHCLTTAIRKNLDMEDFPAVTAFLGPDVGRSPEVILNGDRTIAFPLDKLEELFKCLCDKNYVDCAVLYTHDISLGDLGIFNVTDIMPVFADQPENGHTVSYKCHRFVSATVGEFPCDKVKVSKNPLISVKNVPDSFKQVCDFQCISLKWSWAAVYKDFGVGPTSGEGGFCAYANQPDGKDSGDDGKDGVVDNNDTTKNMKRDENGDISGDEDNRNIVDKDNEMKKSHYSVNTNVDGSDDSGPKHNEFGSGSETKPTESKQESDLDEPIVILLSVGLALSLLLNIIFCILCFSRRHGKRQKNEKHERIVKMSKDWRGRVGETRGVENLIYQGNTTVPGRIHSQPIDSKVVRGCAPSVKVAGKSGAGGGASVTEQPPNAPTRQGGFNGLRLTNNTFGNPGTSGGRSLNVYYTKAFEDLGEPTASVVIDSHSDPFNSGDYVSTGSPTDTSGFAYPHRPRLDTPREDDMDERLDSPVDSPLYDVPRGETFEGGEDQGESADFNPSNGSHANPTVARRQGPPKPPRSFVRRSGADRFSGDIGSDIDTTTEEHYIVPSADSQQPEHLYADVI</sequence>
<feature type="region of interest" description="Disordered" evidence="1">
    <location>
        <begin position="194"/>
        <end position="286"/>
    </location>
</feature>
<dbReference type="Proteomes" id="UP000735302">
    <property type="component" value="Unassembled WGS sequence"/>
</dbReference>
<feature type="compositionally biased region" description="Polar residues" evidence="1">
    <location>
        <begin position="521"/>
        <end position="530"/>
    </location>
</feature>